<keyword evidence="2" id="KW-1185">Reference proteome</keyword>
<proteinExistence type="predicted"/>
<accession>A0A851GIU9</accession>
<name>A0A851GIU9_9BACT</name>
<dbReference type="Proteomes" id="UP000557872">
    <property type="component" value="Unassembled WGS sequence"/>
</dbReference>
<reference evidence="1 2" key="1">
    <citation type="submission" date="2020-07" db="EMBL/GenBank/DDBJ databases">
        <title>Roseicoccus Jingziensis gen. nov., sp. nov., isolated from coastal seawater.</title>
        <authorList>
            <person name="Feng X."/>
        </authorList>
    </citation>
    <scope>NUCLEOTIDE SEQUENCE [LARGE SCALE GENOMIC DNA]</scope>
    <source>
        <strain evidence="1 2">N1E253</strain>
    </source>
</reference>
<dbReference type="RefSeq" id="WP_178935156.1">
    <property type="nucleotide sequence ID" value="NZ_JACBAZ010000028.1"/>
</dbReference>
<evidence type="ECO:0000313" key="1">
    <source>
        <dbReference type="EMBL" id="NWK57738.1"/>
    </source>
</evidence>
<protein>
    <submittedName>
        <fullName evidence="1">Uncharacterized protein</fullName>
    </submittedName>
</protein>
<organism evidence="1 2">
    <name type="scientific">Oceaniferula marina</name>
    <dbReference type="NCBI Taxonomy" id="2748318"/>
    <lineage>
        <taxon>Bacteria</taxon>
        <taxon>Pseudomonadati</taxon>
        <taxon>Verrucomicrobiota</taxon>
        <taxon>Verrucomicrobiia</taxon>
        <taxon>Verrucomicrobiales</taxon>
        <taxon>Verrucomicrobiaceae</taxon>
        <taxon>Oceaniferula</taxon>
    </lineage>
</organism>
<sequence>MKLVKRYSIAAFTVCTAALLFLVYGSYPSTGISDDTVAIHISKDVDQDPIVTLTDDEDLEVAKNLAGTVWRHISTNSLDERPRYRLTLIKGNDTKESFWVTPTEWSNHGITPKGFIEMIEKQTEQVAAPDS</sequence>
<dbReference type="EMBL" id="JACBAZ010000028">
    <property type="protein sequence ID" value="NWK57738.1"/>
    <property type="molecule type" value="Genomic_DNA"/>
</dbReference>
<comment type="caution">
    <text evidence="1">The sequence shown here is derived from an EMBL/GenBank/DDBJ whole genome shotgun (WGS) entry which is preliminary data.</text>
</comment>
<dbReference type="AlphaFoldDB" id="A0A851GIU9"/>
<evidence type="ECO:0000313" key="2">
    <source>
        <dbReference type="Proteomes" id="UP000557872"/>
    </source>
</evidence>
<gene>
    <name evidence="1" type="ORF">HW115_19120</name>
</gene>